<organism evidence="9 10">
    <name type="scientific">Jimgerdemannia flammicorona</name>
    <dbReference type="NCBI Taxonomy" id="994334"/>
    <lineage>
        <taxon>Eukaryota</taxon>
        <taxon>Fungi</taxon>
        <taxon>Fungi incertae sedis</taxon>
        <taxon>Mucoromycota</taxon>
        <taxon>Mucoromycotina</taxon>
        <taxon>Endogonomycetes</taxon>
        <taxon>Endogonales</taxon>
        <taxon>Endogonaceae</taxon>
        <taxon>Jimgerdemannia</taxon>
    </lineage>
</organism>
<dbReference type="GO" id="GO:0006559">
    <property type="term" value="P:L-phenylalanine catabolic process"/>
    <property type="evidence" value="ECO:0007669"/>
    <property type="project" value="TreeGrafter"/>
</dbReference>
<dbReference type="PANTHER" id="PTHR45744:SF2">
    <property type="entry name" value="TYROSINE AMINOTRANSFERASE"/>
    <property type="match status" value="1"/>
</dbReference>
<dbReference type="InterPro" id="IPR004839">
    <property type="entry name" value="Aminotransferase_I/II_large"/>
</dbReference>
<dbReference type="OrthoDB" id="7042322at2759"/>
<protein>
    <submittedName>
        <fullName evidence="9">Tyrosine aminotransferase</fullName>
    </submittedName>
</protein>
<dbReference type="PANTHER" id="PTHR45744">
    <property type="entry name" value="TYROSINE AMINOTRANSFERASE"/>
    <property type="match status" value="1"/>
</dbReference>
<evidence type="ECO:0000256" key="2">
    <source>
        <dbReference type="ARBA" id="ARBA00007441"/>
    </source>
</evidence>
<keyword evidence="5 6" id="KW-0663">Pyridoxal phosphate</keyword>
<dbReference type="PIRSF" id="PIRSF000517">
    <property type="entry name" value="Tyr_transaminase"/>
    <property type="match status" value="1"/>
</dbReference>
<evidence type="ECO:0000313" key="9">
    <source>
        <dbReference type="EMBL" id="RUP51823.1"/>
    </source>
</evidence>
<comment type="cofactor">
    <cofactor evidence="1 6 7">
        <name>pyridoxal 5'-phosphate</name>
        <dbReference type="ChEBI" id="CHEBI:597326"/>
    </cofactor>
</comment>
<evidence type="ECO:0000256" key="1">
    <source>
        <dbReference type="ARBA" id="ARBA00001933"/>
    </source>
</evidence>
<dbReference type="Proteomes" id="UP000268093">
    <property type="component" value="Unassembled WGS sequence"/>
</dbReference>
<dbReference type="SUPFAM" id="SSF53383">
    <property type="entry name" value="PLP-dependent transferases"/>
    <property type="match status" value="1"/>
</dbReference>
<comment type="similarity">
    <text evidence="2 6">Belongs to the class-I pyridoxal-phosphate-dependent aminotransferase family.</text>
</comment>
<reference evidence="9 10" key="1">
    <citation type="journal article" date="2018" name="New Phytol.">
        <title>Phylogenomics of Endogonaceae and evolution of mycorrhizas within Mucoromycota.</title>
        <authorList>
            <person name="Chang Y."/>
            <person name="Desiro A."/>
            <person name="Na H."/>
            <person name="Sandor L."/>
            <person name="Lipzen A."/>
            <person name="Clum A."/>
            <person name="Barry K."/>
            <person name="Grigoriev I.V."/>
            <person name="Martin F.M."/>
            <person name="Stajich J.E."/>
            <person name="Smith M.E."/>
            <person name="Bonito G."/>
            <person name="Spatafora J.W."/>
        </authorList>
    </citation>
    <scope>NUCLEOTIDE SEQUENCE [LARGE SCALE GENOMIC DNA]</scope>
    <source>
        <strain evidence="9 10">GMNB39</strain>
    </source>
</reference>
<dbReference type="GO" id="GO:0004838">
    <property type="term" value="F:L-tyrosine-2-oxoglutarate transaminase activity"/>
    <property type="evidence" value="ECO:0007669"/>
    <property type="project" value="TreeGrafter"/>
</dbReference>
<evidence type="ECO:0000256" key="5">
    <source>
        <dbReference type="ARBA" id="ARBA00022898"/>
    </source>
</evidence>
<sequence>MSAAAKTTNDSAPTSTARRVAWHIPASQVAQRTLNPIRQIVDHMKIAPNKDKEMISLSIGDPTIYGNFDIDEFANEAMIKVIKSKRSNGYPPSFGYQHARASIAAKYTIPTAPLTANDVIIGSGASDALNICITGLCDSGTNILLPRPGFPLYETLATSKGIEVRYYNLLVSNRSLFIVCVPEKNWEVDLGHLESLVDDKTSCILVNNPSNPCGSVYTRPHLEQILALCARHHLPVISDEIYDGLPFAGNVFHPIASLTDEVPVLAVGGIAKQYCVPGWRVGWILIHDRNDVLKEVCDVTIAFRSISRFRLRDVQARQGLISLSQLILGANSLVQGALPEILHNTPQKFYDDTLAQLEARIQLTDGKLGDLMPLRSCFISTILSIST</sequence>
<dbReference type="Gene3D" id="3.90.1150.10">
    <property type="entry name" value="Aspartate Aminotransferase, domain 1"/>
    <property type="match status" value="1"/>
</dbReference>
<dbReference type="Pfam" id="PF00155">
    <property type="entry name" value="Aminotran_1_2"/>
    <property type="match status" value="1"/>
</dbReference>
<dbReference type="NCBIfam" id="TIGR01265">
    <property type="entry name" value="tyr_nico_aTase"/>
    <property type="match status" value="1"/>
</dbReference>
<dbReference type="GO" id="GO:0030170">
    <property type="term" value="F:pyridoxal phosphate binding"/>
    <property type="evidence" value="ECO:0007669"/>
    <property type="project" value="InterPro"/>
</dbReference>
<name>A0A433DLU0_9FUNG</name>
<accession>A0A433DLU0</accession>
<dbReference type="Gene3D" id="3.40.640.10">
    <property type="entry name" value="Type I PLP-dependent aspartate aminotransferase-like (Major domain)"/>
    <property type="match status" value="1"/>
</dbReference>
<evidence type="ECO:0000313" key="10">
    <source>
        <dbReference type="Proteomes" id="UP000268093"/>
    </source>
</evidence>
<dbReference type="InterPro" id="IPR005958">
    <property type="entry name" value="TyrNic_aminoTrfase"/>
</dbReference>
<dbReference type="InterPro" id="IPR015422">
    <property type="entry name" value="PyrdxlP-dep_Trfase_small"/>
</dbReference>
<dbReference type="CDD" id="cd00609">
    <property type="entry name" value="AAT_like"/>
    <property type="match status" value="1"/>
</dbReference>
<keyword evidence="10" id="KW-1185">Reference proteome</keyword>
<evidence type="ECO:0000259" key="8">
    <source>
        <dbReference type="Pfam" id="PF00155"/>
    </source>
</evidence>
<dbReference type="GO" id="GO:0006572">
    <property type="term" value="P:L-tyrosine catabolic process"/>
    <property type="evidence" value="ECO:0007669"/>
    <property type="project" value="TreeGrafter"/>
</dbReference>
<dbReference type="EMBL" id="RBNI01000426">
    <property type="protein sequence ID" value="RUP51823.1"/>
    <property type="molecule type" value="Genomic_DNA"/>
</dbReference>
<gene>
    <name evidence="9" type="ORF">BC936DRAFT_145490</name>
</gene>
<feature type="domain" description="Aminotransferase class I/classII large" evidence="8">
    <location>
        <begin position="53"/>
        <end position="368"/>
    </location>
</feature>
<dbReference type="AlphaFoldDB" id="A0A433DLU0"/>
<keyword evidence="3 9" id="KW-0032">Aminotransferase</keyword>
<proteinExistence type="inferred from homology"/>
<evidence type="ECO:0000256" key="7">
    <source>
        <dbReference type="PIRSR" id="PIRSR000517-1"/>
    </source>
</evidence>
<comment type="caution">
    <text evidence="9">The sequence shown here is derived from an EMBL/GenBank/DDBJ whole genome shotgun (WGS) entry which is preliminary data.</text>
</comment>
<keyword evidence="4 9" id="KW-0808">Transferase</keyword>
<feature type="modified residue" description="N6-(pyridoxal phosphate)lysine" evidence="7">
    <location>
        <position position="272"/>
    </location>
</feature>
<evidence type="ECO:0000256" key="3">
    <source>
        <dbReference type="ARBA" id="ARBA00022576"/>
    </source>
</evidence>
<evidence type="ECO:0000256" key="4">
    <source>
        <dbReference type="ARBA" id="ARBA00022679"/>
    </source>
</evidence>
<dbReference type="InterPro" id="IPR015424">
    <property type="entry name" value="PyrdxlP-dep_Trfase"/>
</dbReference>
<dbReference type="InterPro" id="IPR015421">
    <property type="entry name" value="PyrdxlP-dep_Trfase_major"/>
</dbReference>
<evidence type="ECO:0000256" key="6">
    <source>
        <dbReference type="PIRNR" id="PIRNR000517"/>
    </source>
</evidence>